<dbReference type="EMBL" id="JABBGM010000008">
    <property type="protein sequence ID" value="NML95148.1"/>
    <property type="molecule type" value="Genomic_DNA"/>
</dbReference>
<accession>A0A7Y0BRK2</accession>
<name>A0A7Y0BRK2_9SPHN</name>
<dbReference type="AlphaFoldDB" id="A0A7Y0BRK2"/>
<sequence>MADRYPHIPGARSGSPRTSFAAAESMKEIANSIRNRVHNVVIAAGERGVIGDDVAEALGLHVTQVRSRLSELHADGKIVDSGRERTGASGRKGAVWVLPRYAPPPPADPQGDLLVVPHGKCA</sequence>
<organism evidence="1 2">
    <name type="scientific">Novosphingobium olei</name>
    <dbReference type="NCBI Taxonomy" id="2728851"/>
    <lineage>
        <taxon>Bacteria</taxon>
        <taxon>Pseudomonadati</taxon>
        <taxon>Pseudomonadota</taxon>
        <taxon>Alphaproteobacteria</taxon>
        <taxon>Sphingomonadales</taxon>
        <taxon>Sphingomonadaceae</taxon>
        <taxon>Novosphingobium</taxon>
    </lineage>
</organism>
<evidence type="ECO:0000313" key="2">
    <source>
        <dbReference type="Proteomes" id="UP000583556"/>
    </source>
</evidence>
<protein>
    <submittedName>
        <fullName evidence="1">Uncharacterized protein</fullName>
    </submittedName>
</protein>
<dbReference type="RefSeq" id="WP_169494364.1">
    <property type="nucleotide sequence ID" value="NZ_JABBGM010000008.1"/>
</dbReference>
<gene>
    <name evidence="1" type="ORF">HHL27_15855</name>
</gene>
<comment type="caution">
    <text evidence="1">The sequence shown here is derived from an EMBL/GenBank/DDBJ whole genome shotgun (WGS) entry which is preliminary data.</text>
</comment>
<reference evidence="1 2" key="1">
    <citation type="submission" date="2020-04" db="EMBL/GenBank/DDBJ databases">
        <title>Novosphingobium sp. TW-4 isolated from soil.</title>
        <authorList>
            <person name="Dahal R.H."/>
            <person name="Chaudhary D.K."/>
        </authorList>
    </citation>
    <scope>NUCLEOTIDE SEQUENCE [LARGE SCALE GENOMIC DNA]</scope>
    <source>
        <strain evidence="1 2">TW-4</strain>
    </source>
</reference>
<dbReference type="Proteomes" id="UP000583556">
    <property type="component" value="Unassembled WGS sequence"/>
</dbReference>
<evidence type="ECO:0000313" key="1">
    <source>
        <dbReference type="EMBL" id="NML95148.1"/>
    </source>
</evidence>
<proteinExistence type="predicted"/>
<keyword evidence="2" id="KW-1185">Reference proteome</keyword>